<keyword evidence="2" id="KW-0328">Glycosyltransferase</keyword>
<feature type="domain" description="Fringe-like glycosyltransferase" evidence="9">
    <location>
        <begin position="45"/>
        <end position="87"/>
    </location>
</feature>
<dbReference type="GO" id="GO:0016757">
    <property type="term" value="F:glycosyltransferase activity"/>
    <property type="evidence" value="ECO:0007669"/>
    <property type="project" value="UniProtKB-KW"/>
</dbReference>
<evidence type="ECO:0000256" key="1">
    <source>
        <dbReference type="ARBA" id="ARBA00004606"/>
    </source>
</evidence>
<reference evidence="11" key="1">
    <citation type="submission" date="2016-11" db="UniProtKB">
        <authorList>
            <consortium name="WormBaseParasite"/>
        </authorList>
    </citation>
    <scope>IDENTIFICATION</scope>
</reference>
<keyword evidence="3" id="KW-0808">Transferase</keyword>
<accession>A0A1I7XM03</accession>
<keyword evidence="6 8" id="KW-1133">Transmembrane helix</keyword>
<keyword evidence="4 8" id="KW-0812">Transmembrane</keyword>
<dbReference type="Pfam" id="PF02434">
    <property type="entry name" value="Fringe"/>
    <property type="match status" value="1"/>
</dbReference>
<evidence type="ECO:0000259" key="9">
    <source>
        <dbReference type="Pfam" id="PF02434"/>
    </source>
</evidence>
<evidence type="ECO:0000256" key="8">
    <source>
        <dbReference type="SAM" id="Phobius"/>
    </source>
</evidence>
<evidence type="ECO:0000313" key="11">
    <source>
        <dbReference type="WBParaSite" id="Hba_18812"/>
    </source>
</evidence>
<protein>
    <submittedName>
        <fullName evidence="11">Pepsin-I3 domain-containing protein</fullName>
    </submittedName>
</protein>
<evidence type="ECO:0000256" key="7">
    <source>
        <dbReference type="ARBA" id="ARBA00023136"/>
    </source>
</evidence>
<keyword evidence="10" id="KW-1185">Reference proteome</keyword>
<evidence type="ECO:0000256" key="3">
    <source>
        <dbReference type="ARBA" id="ARBA00022679"/>
    </source>
</evidence>
<comment type="subcellular location">
    <subcellularLocation>
        <location evidence="1">Membrane</location>
        <topology evidence="1">Single-pass type II membrane protein</topology>
    </subcellularLocation>
</comment>
<dbReference type="InterPro" id="IPR003378">
    <property type="entry name" value="Fringe-like_glycosylTrfase"/>
</dbReference>
<dbReference type="AlphaFoldDB" id="A0A1I7XM03"/>
<dbReference type="WBParaSite" id="Hba_18812">
    <property type="protein sequence ID" value="Hba_18812"/>
    <property type="gene ID" value="Hba_18812"/>
</dbReference>
<keyword evidence="7 8" id="KW-0472">Membrane</keyword>
<evidence type="ECO:0000313" key="10">
    <source>
        <dbReference type="Proteomes" id="UP000095283"/>
    </source>
</evidence>
<organism evidence="10 11">
    <name type="scientific">Heterorhabditis bacteriophora</name>
    <name type="common">Entomopathogenic nematode worm</name>
    <dbReference type="NCBI Taxonomy" id="37862"/>
    <lineage>
        <taxon>Eukaryota</taxon>
        <taxon>Metazoa</taxon>
        <taxon>Ecdysozoa</taxon>
        <taxon>Nematoda</taxon>
        <taxon>Chromadorea</taxon>
        <taxon>Rhabditida</taxon>
        <taxon>Rhabditina</taxon>
        <taxon>Rhabditomorpha</taxon>
        <taxon>Strongyloidea</taxon>
        <taxon>Heterorhabditidae</taxon>
        <taxon>Heterorhabditis</taxon>
    </lineage>
</organism>
<dbReference type="GO" id="GO:0016020">
    <property type="term" value="C:membrane"/>
    <property type="evidence" value="ECO:0007669"/>
    <property type="project" value="UniProtKB-SubCell"/>
</dbReference>
<evidence type="ECO:0000256" key="4">
    <source>
        <dbReference type="ARBA" id="ARBA00022692"/>
    </source>
</evidence>
<dbReference type="Proteomes" id="UP000095283">
    <property type="component" value="Unplaced"/>
</dbReference>
<sequence>MVFSVSAVSTILSGCSCPTSDSPDDMIIGEYIYLFKYLFTLYSFLGLCAKALDVPILHNSAFHQARANDYAKAYLRKTAPISFHKFEDIDPYQDYMEYLHETYRTYNNVTQEHLEL</sequence>
<keyword evidence="5" id="KW-0735">Signal-anchor</keyword>
<evidence type="ECO:0000256" key="2">
    <source>
        <dbReference type="ARBA" id="ARBA00022676"/>
    </source>
</evidence>
<evidence type="ECO:0000256" key="5">
    <source>
        <dbReference type="ARBA" id="ARBA00022968"/>
    </source>
</evidence>
<proteinExistence type="predicted"/>
<feature type="transmembrane region" description="Helical" evidence="8">
    <location>
        <begin position="32"/>
        <end position="52"/>
    </location>
</feature>
<name>A0A1I7XM03_HETBA</name>
<evidence type="ECO:0000256" key="6">
    <source>
        <dbReference type="ARBA" id="ARBA00022989"/>
    </source>
</evidence>